<evidence type="ECO:0000313" key="3">
    <source>
        <dbReference type="Proteomes" id="UP000248066"/>
    </source>
</evidence>
<accession>A0A2W0HA44</accession>
<evidence type="ECO:0000256" key="1">
    <source>
        <dbReference type="SAM" id="Phobius"/>
    </source>
</evidence>
<feature type="transmembrane region" description="Helical" evidence="1">
    <location>
        <begin position="41"/>
        <end position="59"/>
    </location>
</feature>
<feature type="transmembrane region" description="Helical" evidence="1">
    <location>
        <begin position="6"/>
        <end position="21"/>
    </location>
</feature>
<dbReference type="RefSeq" id="WP_110516950.1">
    <property type="nucleotide sequence ID" value="NZ_PDOF01000001.1"/>
</dbReference>
<sequence>MTVINYILFTVIVLSLTNLFLRKGQRDPMMESPVRETYRAASAVFVLIAVAACIFQFVYEFPVYPVLLF</sequence>
<dbReference type="AlphaFoldDB" id="A0A2W0HA44"/>
<dbReference type="EMBL" id="PDOF01000001">
    <property type="protein sequence ID" value="PYZ97656.1"/>
    <property type="molecule type" value="Genomic_DNA"/>
</dbReference>
<comment type="caution">
    <text evidence="2">The sequence shown here is derived from an EMBL/GenBank/DDBJ whole genome shotgun (WGS) entry which is preliminary data.</text>
</comment>
<name>A0A2W0HA44_9BACI</name>
<evidence type="ECO:0000313" key="2">
    <source>
        <dbReference type="EMBL" id="PYZ97656.1"/>
    </source>
</evidence>
<keyword evidence="1" id="KW-0472">Membrane</keyword>
<proteinExistence type="predicted"/>
<protein>
    <submittedName>
        <fullName evidence="2">Uncharacterized protein</fullName>
    </submittedName>
</protein>
<keyword evidence="3" id="KW-1185">Reference proteome</keyword>
<organism evidence="2 3">
    <name type="scientific">Alteribacter lacisalsi</name>
    <dbReference type="NCBI Taxonomy" id="2045244"/>
    <lineage>
        <taxon>Bacteria</taxon>
        <taxon>Bacillati</taxon>
        <taxon>Bacillota</taxon>
        <taxon>Bacilli</taxon>
        <taxon>Bacillales</taxon>
        <taxon>Bacillaceae</taxon>
        <taxon>Alteribacter</taxon>
    </lineage>
</organism>
<dbReference type="Proteomes" id="UP000248066">
    <property type="component" value="Unassembled WGS sequence"/>
</dbReference>
<keyword evidence="1" id="KW-1133">Transmembrane helix</keyword>
<keyword evidence="1" id="KW-0812">Transmembrane</keyword>
<reference evidence="2 3" key="1">
    <citation type="submission" date="2017-10" db="EMBL/GenBank/DDBJ databases">
        <title>Bacillus sp. nov., a halophilic bacterium isolated from a Yangshapao Lake.</title>
        <authorList>
            <person name="Wang H."/>
        </authorList>
    </citation>
    <scope>NUCLEOTIDE SEQUENCE [LARGE SCALE GENOMIC DNA]</scope>
    <source>
        <strain evidence="2 3">YSP-3</strain>
    </source>
</reference>
<gene>
    <name evidence="2" type="ORF">CR205_03420</name>
</gene>